<sequence length="120" mass="12392">MTPTDPHSDRTDAALIAGATLIAMGLMLHHPTGHSGSPDDGRLLADWNNTVVHGAMIGCLVALSVGLDGLRRRLDERALLTRLGAILLGAGFLALCGAAVVNGFASERLVAQTDDAAIRA</sequence>
<keyword evidence="1" id="KW-0812">Transmembrane</keyword>
<feature type="transmembrane region" description="Helical" evidence="1">
    <location>
        <begin position="50"/>
        <end position="67"/>
    </location>
</feature>
<accession>A0A258FB20</accession>
<keyword evidence="1" id="KW-1133">Transmembrane helix</keyword>
<reference evidence="2 3" key="1">
    <citation type="submission" date="2017-03" db="EMBL/GenBank/DDBJ databases">
        <title>Lifting the veil on microbial sulfur biogeochemistry in mining wastewaters.</title>
        <authorList>
            <person name="Kantor R.S."/>
            <person name="Colenbrander Nelson T."/>
            <person name="Marshall S."/>
            <person name="Bennett D."/>
            <person name="Apte S."/>
            <person name="Camacho D."/>
            <person name="Thomas B.C."/>
            <person name="Warren L.A."/>
            <person name="Banfield J.F."/>
        </authorList>
    </citation>
    <scope>NUCLEOTIDE SEQUENCE [LARGE SCALE GENOMIC DNA]</scope>
    <source>
        <strain evidence="2">32-69-9</strain>
    </source>
</reference>
<comment type="caution">
    <text evidence="2">The sequence shown here is derived from an EMBL/GenBank/DDBJ whole genome shotgun (WGS) entry which is preliminary data.</text>
</comment>
<dbReference type="EMBL" id="NCEB01000064">
    <property type="protein sequence ID" value="OYX29536.1"/>
    <property type="molecule type" value="Genomic_DNA"/>
</dbReference>
<proteinExistence type="predicted"/>
<gene>
    <name evidence="2" type="ORF">B7Z01_15560</name>
</gene>
<organism evidence="2 3">
    <name type="scientific">Brevundimonas subvibrioides</name>
    <dbReference type="NCBI Taxonomy" id="74313"/>
    <lineage>
        <taxon>Bacteria</taxon>
        <taxon>Pseudomonadati</taxon>
        <taxon>Pseudomonadota</taxon>
        <taxon>Alphaproteobacteria</taxon>
        <taxon>Caulobacterales</taxon>
        <taxon>Caulobacteraceae</taxon>
        <taxon>Brevundimonas</taxon>
    </lineage>
</organism>
<evidence type="ECO:0000256" key="1">
    <source>
        <dbReference type="SAM" id="Phobius"/>
    </source>
</evidence>
<evidence type="ECO:0000313" key="3">
    <source>
        <dbReference type="Proteomes" id="UP000215595"/>
    </source>
</evidence>
<feature type="non-terminal residue" evidence="2">
    <location>
        <position position="120"/>
    </location>
</feature>
<dbReference type="Proteomes" id="UP000215595">
    <property type="component" value="Unassembled WGS sequence"/>
</dbReference>
<feature type="transmembrane region" description="Helical" evidence="1">
    <location>
        <begin position="12"/>
        <end position="30"/>
    </location>
</feature>
<feature type="transmembrane region" description="Helical" evidence="1">
    <location>
        <begin position="79"/>
        <end position="101"/>
    </location>
</feature>
<dbReference type="AlphaFoldDB" id="A0A258FB20"/>
<keyword evidence="1" id="KW-0472">Membrane</keyword>
<protein>
    <submittedName>
        <fullName evidence="2">Uncharacterized protein</fullName>
    </submittedName>
</protein>
<name>A0A258FB20_9CAUL</name>
<evidence type="ECO:0000313" key="2">
    <source>
        <dbReference type="EMBL" id="OYX29536.1"/>
    </source>
</evidence>